<accession>A0A5A9X8N0</accession>
<dbReference type="Proteomes" id="UP000324298">
    <property type="component" value="Unassembled WGS sequence"/>
</dbReference>
<evidence type="ECO:0000313" key="1">
    <source>
        <dbReference type="EMBL" id="KAA0887981.1"/>
    </source>
</evidence>
<comment type="caution">
    <text evidence="1">The sequence shown here is derived from an EMBL/GenBank/DDBJ whole genome shotgun (WGS) entry which is preliminary data.</text>
</comment>
<reference evidence="1 2" key="1">
    <citation type="submission" date="2019-04" db="EMBL/GenBank/DDBJ databases">
        <title>Geobacter ruber sp. nov., ferric-reducing bacteria isolated from paddy soil.</title>
        <authorList>
            <person name="Xu Z."/>
            <person name="Masuda Y."/>
            <person name="Itoh H."/>
            <person name="Senoo K."/>
        </authorList>
    </citation>
    <scope>NUCLEOTIDE SEQUENCE [LARGE SCALE GENOMIC DNA]</scope>
    <source>
        <strain evidence="1 2">Red88</strain>
    </source>
</reference>
<evidence type="ECO:0000313" key="2">
    <source>
        <dbReference type="Proteomes" id="UP000324298"/>
    </source>
</evidence>
<dbReference type="AlphaFoldDB" id="A0A5A9X8N0"/>
<sequence length="71" mass="7632">MPGSFTTSAVLADSALDTLKRAYEARQSTDVGSLILKAYDAIKSLKDEMGSYGLEDAAHDPYEMNESNSAI</sequence>
<name>A0A5A9X8N0_9BACT</name>
<dbReference type="EMBL" id="SRSD01000014">
    <property type="protein sequence ID" value="KAA0887981.1"/>
    <property type="molecule type" value="Genomic_DNA"/>
</dbReference>
<organism evidence="1 2">
    <name type="scientific">Oryzomonas rubra</name>
    <dbReference type="NCBI Taxonomy" id="2509454"/>
    <lineage>
        <taxon>Bacteria</taxon>
        <taxon>Pseudomonadati</taxon>
        <taxon>Thermodesulfobacteriota</taxon>
        <taxon>Desulfuromonadia</taxon>
        <taxon>Geobacterales</taxon>
        <taxon>Geobacteraceae</taxon>
        <taxon>Oryzomonas</taxon>
    </lineage>
</organism>
<proteinExistence type="predicted"/>
<protein>
    <submittedName>
        <fullName evidence="1">Uncharacterized protein</fullName>
    </submittedName>
</protein>
<dbReference type="OrthoDB" id="9853349at2"/>
<dbReference type="RefSeq" id="WP_149309924.1">
    <property type="nucleotide sequence ID" value="NZ_SRSD01000014.1"/>
</dbReference>
<keyword evidence="2" id="KW-1185">Reference proteome</keyword>
<gene>
    <name evidence="1" type="ORF">ET418_17705</name>
</gene>